<gene>
    <name evidence="3" type="ORF">SAMN05192563_1023102</name>
</gene>
<feature type="domain" description="AB hydrolase-1" evidence="2">
    <location>
        <begin position="48"/>
        <end position="290"/>
    </location>
</feature>
<accession>A0A1I7EIV4</accession>
<organism evidence="3 4">
    <name type="scientific">Paraburkholderia aspalathi</name>
    <dbReference type="NCBI Taxonomy" id="1324617"/>
    <lineage>
        <taxon>Bacteria</taxon>
        <taxon>Pseudomonadati</taxon>
        <taxon>Pseudomonadota</taxon>
        <taxon>Betaproteobacteria</taxon>
        <taxon>Burkholderiales</taxon>
        <taxon>Burkholderiaceae</taxon>
        <taxon>Paraburkholderia</taxon>
    </lineage>
</organism>
<dbReference type="OrthoDB" id="9802676at2"/>
<dbReference type="InterPro" id="IPR000639">
    <property type="entry name" value="Epox_hydrolase-like"/>
</dbReference>
<evidence type="ECO:0000313" key="4">
    <source>
        <dbReference type="Proteomes" id="UP000198844"/>
    </source>
</evidence>
<reference evidence="3 4" key="1">
    <citation type="submission" date="2016-10" db="EMBL/GenBank/DDBJ databases">
        <authorList>
            <person name="de Groot N.N."/>
        </authorList>
    </citation>
    <scope>NUCLEOTIDE SEQUENCE [LARGE SCALE GENOMIC DNA]</scope>
    <source>
        <strain evidence="3 4">LMG 27731</strain>
    </source>
</reference>
<dbReference type="PRINTS" id="PR00412">
    <property type="entry name" value="EPOXHYDRLASE"/>
</dbReference>
<dbReference type="InterPro" id="IPR051340">
    <property type="entry name" value="Haloalkane_dehalogenase"/>
</dbReference>
<feature type="region of interest" description="Disordered" evidence="1">
    <location>
        <begin position="1"/>
        <end position="24"/>
    </location>
</feature>
<dbReference type="RefSeq" id="WP_093641904.1">
    <property type="nucleotide sequence ID" value="NZ_CAJNBE010000151.1"/>
</dbReference>
<protein>
    <submittedName>
        <fullName evidence="3">Pimeloyl-ACP methyl ester carboxylesterase</fullName>
    </submittedName>
</protein>
<dbReference type="PRINTS" id="PR00111">
    <property type="entry name" value="ABHYDROLASE"/>
</dbReference>
<dbReference type="PANTHER" id="PTHR42977">
    <property type="entry name" value="HYDROLASE-RELATED"/>
    <property type="match status" value="1"/>
</dbReference>
<evidence type="ECO:0000259" key="2">
    <source>
        <dbReference type="Pfam" id="PF00561"/>
    </source>
</evidence>
<sequence length="312" mass="35296">MNTKSPPTDSRPRRTDPSGSSSSTITYHRAEVDGVGVFYREAGPKDAPTIVLLHGFPSSSRMFDSLIPLLATHYHLIAPDYPGFGHSDAPPPSQFAYTFDHLAETITGLLEQLHIDRYSFYLQDYGGPIGFRIMLAHPERLEALVIQNANSHEESLGKKWTAIKEYWADPAAHPEVFTAFTSFESTKYRHDGESPNPERYSPDTWTDEYAFLNRPDQSEIQAALLYDYRTNVAAYGAWQEWMRTQQPPALILWGRYDRSFIAAGAAAYQRDLPNAQVHLLDAGHFALDEKVDDIAALMNEFLDAFYLRQADE</sequence>
<name>A0A1I7EIV4_9BURK</name>
<dbReference type="InterPro" id="IPR000073">
    <property type="entry name" value="AB_hydrolase_1"/>
</dbReference>
<dbReference type="SUPFAM" id="SSF53474">
    <property type="entry name" value="alpha/beta-Hydrolases"/>
    <property type="match status" value="1"/>
</dbReference>
<evidence type="ECO:0000313" key="3">
    <source>
        <dbReference type="EMBL" id="SFU23871.1"/>
    </source>
</evidence>
<dbReference type="InterPro" id="IPR029058">
    <property type="entry name" value="AB_hydrolase_fold"/>
</dbReference>
<dbReference type="Pfam" id="PF00561">
    <property type="entry name" value="Abhydrolase_1"/>
    <property type="match status" value="1"/>
</dbReference>
<proteinExistence type="predicted"/>
<dbReference type="GO" id="GO:0004301">
    <property type="term" value="F:epoxide hydrolase activity"/>
    <property type="evidence" value="ECO:0007669"/>
    <property type="project" value="TreeGrafter"/>
</dbReference>
<dbReference type="AlphaFoldDB" id="A0A1I7EIV4"/>
<evidence type="ECO:0000256" key="1">
    <source>
        <dbReference type="SAM" id="MobiDB-lite"/>
    </source>
</evidence>
<dbReference type="Gene3D" id="3.40.50.1820">
    <property type="entry name" value="alpha/beta hydrolase"/>
    <property type="match status" value="1"/>
</dbReference>
<dbReference type="Proteomes" id="UP000198844">
    <property type="component" value="Unassembled WGS sequence"/>
</dbReference>
<dbReference type="PANTHER" id="PTHR42977:SF1">
    <property type="entry name" value="BLR6576 PROTEIN"/>
    <property type="match status" value="1"/>
</dbReference>
<dbReference type="EMBL" id="FPBH01000023">
    <property type="protein sequence ID" value="SFU23871.1"/>
    <property type="molecule type" value="Genomic_DNA"/>
</dbReference>